<keyword evidence="2 6" id="KW-0698">rRNA processing</keyword>
<dbReference type="NCBIfam" id="TIGR00138">
    <property type="entry name" value="rsmG_gidB"/>
    <property type="match status" value="1"/>
</dbReference>
<gene>
    <name evidence="6 7" type="primary">rsmG</name>
    <name evidence="7" type="ORF">GQE99_03555</name>
</gene>
<dbReference type="EC" id="2.1.1.170" evidence="6"/>
<evidence type="ECO:0000256" key="1">
    <source>
        <dbReference type="ARBA" id="ARBA00022490"/>
    </source>
</evidence>
<dbReference type="RefSeq" id="WP_161350206.1">
    <property type="nucleotide sequence ID" value="NZ_WTUX01000006.1"/>
</dbReference>
<comment type="caution">
    <text evidence="6">Lacks conserved residue(s) required for the propagation of feature annotation.</text>
</comment>
<feature type="binding site" evidence="6">
    <location>
        <position position="71"/>
    </location>
    <ligand>
        <name>S-adenosyl-L-methionine</name>
        <dbReference type="ChEBI" id="CHEBI:59789"/>
    </ligand>
</feature>
<comment type="catalytic activity">
    <reaction evidence="6">
        <text>guanosine(527) in 16S rRNA + S-adenosyl-L-methionine = N(7)-methylguanosine(527) in 16S rRNA + S-adenosyl-L-homocysteine</text>
        <dbReference type="Rhea" id="RHEA:42732"/>
        <dbReference type="Rhea" id="RHEA-COMP:10209"/>
        <dbReference type="Rhea" id="RHEA-COMP:10210"/>
        <dbReference type="ChEBI" id="CHEBI:57856"/>
        <dbReference type="ChEBI" id="CHEBI:59789"/>
        <dbReference type="ChEBI" id="CHEBI:74269"/>
        <dbReference type="ChEBI" id="CHEBI:74480"/>
        <dbReference type="EC" id="2.1.1.170"/>
    </reaction>
</comment>
<dbReference type="PANTHER" id="PTHR31760:SF0">
    <property type="entry name" value="S-ADENOSYL-L-METHIONINE-DEPENDENT METHYLTRANSFERASES SUPERFAMILY PROTEIN"/>
    <property type="match status" value="1"/>
</dbReference>
<evidence type="ECO:0000256" key="5">
    <source>
        <dbReference type="ARBA" id="ARBA00022691"/>
    </source>
</evidence>
<accession>A0A845M3M0</accession>
<dbReference type="SUPFAM" id="SSF53335">
    <property type="entry name" value="S-adenosyl-L-methionine-dependent methyltransferases"/>
    <property type="match status" value="1"/>
</dbReference>
<reference evidence="7 8" key="1">
    <citation type="submission" date="2019-12" db="EMBL/GenBank/DDBJ databases">
        <title>Maritimibacter sp. nov. sp. isolated from sea sand.</title>
        <authorList>
            <person name="Kim J."/>
            <person name="Jeong S.E."/>
            <person name="Jung H.S."/>
            <person name="Jeon C.O."/>
        </authorList>
    </citation>
    <scope>NUCLEOTIDE SEQUENCE [LARGE SCALE GENOMIC DNA]</scope>
    <source>
        <strain evidence="7 8">DP07</strain>
    </source>
</reference>
<keyword evidence="3 6" id="KW-0489">Methyltransferase</keyword>
<comment type="function">
    <text evidence="6">Specifically methylates the N7 position of guanine in position 527 of 16S rRNA.</text>
</comment>
<dbReference type="GO" id="GO:0070043">
    <property type="term" value="F:rRNA (guanine-N7-)-methyltransferase activity"/>
    <property type="evidence" value="ECO:0007669"/>
    <property type="project" value="UniProtKB-UniRule"/>
</dbReference>
<organism evidence="7 8">
    <name type="scientific">Maritimibacter harenae</name>
    <dbReference type="NCBI Taxonomy" id="2606218"/>
    <lineage>
        <taxon>Bacteria</taxon>
        <taxon>Pseudomonadati</taxon>
        <taxon>Pseudomonadota</taxon>
        <taxon>Alphaproteobacteria</taxon>
        <taxon>Rhodobacterales</taxon>
        <taxon>Roseobacteraceae</taxon>
        <taxon>Maritimibacter</taxon>
    </lineage>
</organism>
<proteinExistence type="inferred from homology"/>
<comment type="subcellular location">
    <subcellularLocation>
        <location evidence="6">Cytoplasm</location>
    </subcellularLocation>
</comment>
<dbReference type="EMBL" id="WTUX01000006">
    <property type="protein sequence ID" value="MZR12093.1"/>
    <property type="molecule type" value="Genomic_DNA"/>
</dbReference>
<sequence length="206" mass="22565">MTRSLRVGGQDVSRETLGRLEIYADLLKRWNPRINLVAPSTLPDLWTRHIADSAQVFELAPPEARSWVDLGTGGGFPGLVVAVLAAELAPDLAVTCIESDQRKATFLRTVLRETGIKAEVRAERIEAAPAMNADVVSARALAALDRLLPMVQRHLKPGGIALFPKGDSYRSEVQQALESWRFAADTYQSQTNPNAVILKVGDIRRA</sequence>
<dbReference type="AlphaFoldDB" id="A0A845M3M0"/>
<dbReference type="PIRSF" id="PIRSF003078">
    <property type="entry name" value="GidB"/>
    <property type="match status" value="1"/>
</dbReference>
<evidence type="ECO:0000313" key="8">
    <source>
        <dbReference type="Proteomes" id="UP000467322"/>
    </source>
</evidence>
<dbReference type="GO" id="GO:0005829">
    <property type="term" value="C:cytosol"/>
    <property type="evidence" value="ECO:0007669"/>
    <property type="project" value="TreeGrafter"/>
</dbReference>
<feature type="binding site" evidence="6">
    <location>
        <position position="139"/>
    </location>
    <ligand>
        <name>S-adenosyl-L-methionine</name>
        <dbReference type="ChEBI" id="CHEBI:59789"/>
    </ligand>
</feature>
<dbReference type="Proteomes" id="UP000467322">
    <property type="component" value="Unassembled WGS sequence"/>
</dbReference>
<dbReference type="InterPro" id="IPR029063">
    <property type="entry name" value="SAM-dependent_MTases_sf"/>
</dbReference>
<dbReference type="Pfam" id="PF02527">
    <property type="entry name" value="GidB"/>
    <property type="match status" value="1"/>
</dbReference>
<dbReference type="HAMAP" id="MF_00074">
    <property type="entry name" value="16SrRNA_methyltr_G"/>
    <property type="match status" value="1"/>
</dbReference>
<evidence type="ECO:0000256" key="3">
    <source>
        <dbReference type="ARBA" id="ARBA00022603"/>
    </source>
</evidence>
<keyword evidence="5 6" id="KW-0949">S-adenosyl-L-methionine</keyword>
<keyword evidence="8" id="KW-1185">Reference proteome</keyword>
<protein>
    <recommendedName>
        <fullName evidence="6">Ribosomal RNA small subunit methyltransferase G</fullName>
        <ecNumber evidence="6">2.1.1.170</ecNumber>
    </recommendedName>
    <alternativeName>
        <fullName evidence="6">16S rRNA 7-methylguanosine methyltransferase</fullName>
        <shortName evidence="6">16S rRNA m7G methyltransferase</shortName>
    </alternativeName>
</protein>
<feature type="binding site" evidence="6">
    <location>
        <begin position="125"/>
        <end position="126"/>
    </location>
    <ligand>
        <name>S-adenosyl-L-methionine</name>
        <dbReference type="ChEBI" id="CHEBI:59789"/>
    </ligand>
</feature>
<keyword evidence="4 6" id="KW-0808">Transferase</keyword>
<dbReference type="InterPro" id="IPR003682">
    <property type="entry name" value="rRNA_ssu_MeTfrase_G"/>
</dbReference>
<dbReference type="Gene3D" id="3.40.50.150">
    <property type="entry name" value="Vaccinia Virus protein VP39"/>
    <property type="match status" value="1"/>
</dbReference>
<evidence type="ECO:0000256" key="6">
    <source>
        <dbReference type="HAMAP-Rule" id="MF_00074"/>
    </source>
</evidence>
<comment type="similarity">
    <text evidence="6">Belongs to the methyltransferase superfamily. RNA methyltransferase RsmG family.</text>
</comment>
<evidence type="ECO:0000256" key="2">
    <source>
        <dbReference type="ARBA" id="ARBA00022552"/>
    </source>
</evidence>
<evidence type="ECO:0000256" key="4">
    <source>
        <dbReference type="ARBA" id="ARBA00022679"/>
    </source>
</evidence>
<dbReference type="PANTHER" id="PTHR31760">
    <property type="entry name" value="S-ADENOSYL-L-METHIONINE-DEPENDENT METHYLTRANSFERASES SUPERFAMILY PROTEIN"/>
    <property type="match status" value="1"/>
</dbReference>
<name>A0A845M3M0_9RHOB</name>
<comment type="caution">
    <text evidence="7">The sequence shown here is derived from an EMBL/GenBank/DDBJ whole genome shotgun (WGS) entry which is preliminary data.</text>
</comment>
<feature type="binding site" evidence="6">
    <location>
        <position position="76"/>
    </location>
    <ligand>
        <name>S-adenosyl-L-methionine</name>
        <dbReference type="ChEBI" id="CHEBI:59789"/>
    </ligand>
</feature>
<evidence type="ECO:0000313" key="7">
    <source>
        <dbReference type="EMBL" id="MZR12093.1"/>
    </source>
</evidence>
<keyword evidence="1 6" id="KW-0963">Cytoplasm</keyword>